<dbReference type="Pfam" id="PF24787">
    <property type="entry name" value="TEX47"/>
    <property type="match status" value="1"/>
</dbReference>
<keyword evidence="2" id="KW-1185">Reference proteome</keyword>
<dbReference type="OrthoDB" id="548795at2759"/>
<accession>A0A401SAA0</accession>
<evidence type="ECO:0000313" key="2">
    <source>
        <dbReference type="Proteomes" id="UP000287033"/>
    </source>
</evidence>
<comment type="caution">
    <text evidence="1">The sequence shown here is derived from an EMBL/GenBank/DDBJ whole genome shotgun (WGS) entry which is preliminary data.</text>
</comment>
<dbReference type="PANTHER" id="PTHR34035">
    <property type="entry name" value="TESTIS-EXPRESSED PROTEIN 47"/>
    <property type="match status" value="1"/>
</dbReference>
<dbReference type="AlphaFoldDB" id="A0A401SAA0"/>
<dbReference type="OMA" id="AIMVMSH"/>
<proteinExistence type="predicted"/>
<dbReference type="EMBL" id="BEZZ01000159">
    <property type="protein sequence ID" value="GCC27290.1"/>
    <property type="molecule type" value="Genomic_DNA"/>
</dbReference>
<protein>
    <submittedName>
        <fullName evidence="1">Uncharacterized protein</fullName>
    </submittedName>
</protein>
<dbReference type="InterPro" id="IPR055308">
    <property type="entry name" value="TEX47-like"/>
</dbReference>
<gene>
    <name evidence="1" type="ORF">chiPu_0005714</name>
</gene>
<dbReference type="Proteomes" id="UP000287033">
    <property type="component" value="Unassembled WGS sequence"/>
</dbReference>
<evidence type="ECO:0000313" key="1">
    <source>
        <dbReference type="EMBL" id="GCC27290.1"/>
    </source>
</evidence>
<reference evidence="1 2" key="1">
    <citation type="journal article" date="2018" name="Nat. Ecol. Evol.">
        <title>Shark genomes provide insights into elasmobranch evolution and the origin of vertebrates.</title>
        <authorList>
            <person name="Hara Y"/>
            <person name="Yamaguchi K"/>
            <person name="Onimaru K"/>
            <person name="Kadota M"/>
            <person name="Koyanagi M"/>
            <person name="Keeley SD"/>
            <person name="Tatsumi K"/>
            <person name="Tanaka K"/>
            <person name="Motone F"/>
            <person name="Kageyama Y"/>
            <person name="Nozu R"/>
            <person name="Adachi N"/>
            <person name="Nishimura O"/>
            <person name="Nakagawa R"/>
            <person name="Tanegashima C"/>
            <person name="Kiyatake I"/>
            <person name="Matsumoto R"/>
            <person name="Murakumo K"/>
            <person name="Nishida K"/>
            <person name="Terakita A"/>
            <person name="Kuratani S"/>
            <person name="Sato K"/>
            <person name="Hyodo S Kuraku.S."/>
        </authorList>
    </citation>
    <scope>NUCLEOTIDE SEQUENCE [LARGE SCALE GENOMIC DNA]</scope>
</reference>
<dbReference type="PANTHER" id="PTHR34035:SF1">
    <property type="entry name" value="TESTIS-EXPRESSED PROTEIN 47"/>
    <property type="match status" value="1"/>
</dbReference>
<name>A0A401SAA0_CHIPU</name>
<organism evidence="1 2">
    <name type="scientific">Chiloscyllium punctatum</name>
    <name type="common">Brownbanded bambooshark</name>
    <name type="synonym">Hemiscyllium punctatum</name>
    <dbReference type="NCBI Taxonomy" id="137246"/>
    <lineage>
        <taxon>Eukaryota</taxon>
        <taxon>Metazoa</taxon>
        <taxon>Chordata</taxon>
        <taxon>Craniata</taxon>
        <taxon>Vertebrata</taxon>
        <taxon>Chondrichthyes</taxon>
        <taxon>Elasmobranchii</taxon>
        <taxon>Galeomorphii</taxon>
        <taxon>Galeoidea</taxon>
        <taxon>Orectolobiformes</taxon>
        <taxon>Hemiscylliidae</taxon>
        <taxon>Chiloscyllium</taxon>
    </lineage>
</organism>
<sequence length="150" mass="17348">MAKIPGLPVVLCFRALLLEPKILLISHNIPCRLFQQWEYNVLNITAKRLDDTLQGEPIEKVISECLTLLIKLGIHMQKTYKEFPNKPISYVLDNVPELIVPQELIQRLLKSNELLTSHQFLDIYNAPLSVIIDSELVWPKPERLLPESRK</sequence>